<sequence>MIKGKELLGRHVIDLNTGERLDSVRDIIFDHGANMVLGIVVTEGGSWLRRKDKVIPFSAVYSIGEDAVMLTSGQDAGTDEEQTRMRELMAVGTNLVGMTLMTTEGEDLGKIGDVVFDEYSGRVEGYEVTGGIFADMAEGRAFVPAPESVQIGKDVAIVPVSVAQDIRSQRGHRTPQEGSSHRQPPEDVARDAVAELTAQRQREYVIGRVAGANIALPDGTEIAVKGQPITEEQAERAERSGRLMILANTSLSPDGEADWDSQPDLTAPHHPVPEPAEVTDQKGRLTTLPLQSEAENQSEPGIETSTDQALTGPVSEPAEVRVADQEGRLKVIHPEPEIIQGAPMQDDETVQEWISERTIRVRDEQVVRISEDSKHEPGFLEKAKRWLDERKEEFLHGSEERELIQVHEQRGAPLAAASVLREPVTDTTGPATTLSPADAAVGVTPLAPEAQPEPALKVMEAVEVAGDEQVVFREPQPTLSKEGMENDELRPELNGPVSEEEPTPAADPLQAREQAPPHDAATDWATLELDLDLNLGPAAESSGSELILDSVSQQTTQSTPTPAEVMDHVPAEVPEPQPSAPVASPSSESFEQAIAQIVASAYGRPVSRTVRGPGGEVVLEAGDTVTAETANRAKSLGVLRELLSAVQRD</sequence>
<name>A0A431VR47_9DEIO</name>
<feature type="domain" description="PRC-barrel" evidence="2">
    <location>
        <begin position="2"/>
        <end position="74"/>
    </location>
</feature>
<accession>A0A431VR47</accession>
<dbReference type="InterPro" id="IPR027275">
    <property type="entry name" value="PRC-brl_dom"/>
</dbReference>
<evidence type="ECO:0000259" key="2">
    <source>
        <dbReference type="Pfam" id="PF05239"/>
    </source>
</evidence>
<organism evidence="3 4">
    <name type="scientific">Deinococcus radiophilus</name>
    <dbReference type="NCBI Taxonomy" id="32062"/>
    <lineage>
        <taxon>Bacteria</taxon>
        <taxon>Thermotogati</taxon>
        <taxon>Deinococcota</taxon>
        <taxon>Deinococci</taxon>
        <taxon>Deinococcales</taxon>
        <taxon>Deinococcaceae</taxon>
        <taxon>Deinococcus</taxon>
    </lineage>
</organism>
<evidence type="ECO:0000256" key="1">
    <source>
        <dbReference type="SAM" id="MobiDB-lite"/>
    </source>
</evidence>
<dbReference type="AlphaFoldDB" id="A0A431VR47"/>
<feature type="compositionally biased region" description="Polar residues" evidence="1">
    <location>
        <begin position="288"/>
        <end position="309"/>
    </location>
</feature>
<feature type="region of interest" description="Disordered" evidence="1">
    <location>
        <begin position="251"/>
        <end position="315"/>
    </location>
</feature>
<dbReference type="InterPro" id="IPR011033">
    <property type="entry name" value="PRC_barrel-like_sf"/>
</dbReference>
<gene>
    <name evidence="3" type="ORF">EJ104_10030</name>
</gene>
<dbReference type="RefSeq" id="WP_126352626.1">
    <property type="nucleotide sequence ID" value="NZ_CP086380.1"/>
</dbReference>
<feature type="domain" description="PRC-barrel" evidence="2">
    <location>
        <begin position="93"/>
        <end position="160"/>
    </location>
</feature>
<dbReference type="OrthoDB" id="53812at2"/>
<comment type="caution">
    <text evidence="3">The sequence shown here is derived from an EMBL/GenBank/DDBJ whole genome shotgun (WGS) entry which is preliminary data.</text>
</comment>
<feature type="compositionally biased region" description="Low complexity" evidence="1">
    <location>
        <begin position="552"/>
        <end position="562"/>
    </location>
</feature>
<dbReference type="Pfam" id="PF05239">
    <property type="entry name" value="PRC"/>
    <property type="match status" value="2"/>
</dbReference>
<feature type="compositionally biased region" description="Basic and acidic residues" evidence="1">
    <location>
        <begin position="482"/>
        <end position="491"/>
    </location>
</feature>
<feature type="region of interest" description="Disordered" evidence="1">
    <location>
        <begin position="166"/>
        <end position="188"/>
    </location>
</feature>
<keyword evidence="4" id="KW-1185">Reference proteome</keyword>
<feature type="region of interest" description="Disordered" evidence="1">
    <location>
        <begin position="468"/>
        <end position="588"/>
    </location>
</feature>
<proteinExistence type="predicted"/>
<evidence type="ECO:0000313" key="4">
    <source>
        <dbReference type="Proteomes" id="UP000277766"/>
    </source>
</evidence>
<dbReference type="SUPFAM" id="SSF50346">
    <property type="entry name" value="PRC-barrel domain"/>
    <property type="match status" value="2"/>
</dbReference>
<feature type="compositionally biased region" description="Basic and acidic residues" evidence="1">
    <location>
        <begin position="179"/>
        <end position="188"/>
    </location>
</feature>
<dbReference type="Proteomes" id="UP000277766">
    <property type="component" value="Unassembled WGS sequence"/>
</dbReference>
<dbReference type="Gene3D" id="2.30.30.240">
    <property type="entry name" value="PRC-barrel domain"/>
    <property type="match status" value="2"/>
</dbReference>
<protein>
    <recommendedName>
        <fullName evidence="2">PRC-barrel domain-containing protein</fullName>
    </recommendedName>
</protein>
<dbReference type="EMBL" id="RXPE01000023">
    <property type="protein sequence ID" value="RTR25645.1"/>
    <property type="molecule type" value="Genomic_DNA"/>
</dbReference>
<reference evidence="3 4" key="1">
    <citation type="submission" date="2018-12" db="EMBL/GenBank/DDBJ databases">
        <title>Deinococcus radiophilus ATCC 27603 genome sequencing and assembly.</title>
        <authorList>
            <person name="Maclea K.S."/>
            <person name="Maynard C.R."/>
        </authorList>
    </citation>
    <scope>NUCLEOTIDE SEQUENCE [LARGE SCALE GENOMIC DNA]</scope>
    <source>
        <strain evidence="3 4">ATCC 27603</strain>
    </source>
</reference>
<evidence type="ECO:0000313" key="3">
    <source>
        <dbReference type="EMBL" id="RTR25645.1"/>
    </source>
</evidence>